<keyword evidence="2" id="KW-1133">Transmembrane helix</keyword>
<evidence type="ECO:0000256" key="1">
    <source>
        <dbReference type="SAM" id="MobiDB-lite"/>
    </source>
</evidence>
<accession>A0A814WWU0</accession>
<reference evidence="3" key="1">
    <citation type="submission" date="2021-02" db="EMBL/GenBank/DDBJ databases">
        <authorList>
            <person name="Nowell W R."/>
        </authorList>
    </citation>
    <scope>NUCLEOTIDE SEQUENCE</scope>
</reference>
<dbReference type="Proteomes" id="UP000663844">
    <property type="component" value="Unassembled WGS sequence"/>
</dbReference>
<protein>
    <submittedName>
        <fullName evidence="3">Uncharacterized protein</fullName>
    </submittedName>
</protein>
<proteinExistence type="predicted"/>
<evidence type="ECO:0000313" key="4">
    <source>
        <dbReference type="EMBL" id="CAF3855534.1"/>
    </source>
</evidence>
<dbReference type="AlphaFoldDB" id="A0A814WWU0"/>
<gene>
    <name evidence="3" type="ORF">JYZ213_LOCUS27213</name>
    <name evidence="4" type="ORF">OXD698_LOCUS21514</name>
</gene>
<keyword evidence="2" id="KW-0812">Transmembrane</keyword>
<organism evidence="3 5">
    <name type="scientific">Adineta steineri</name>
    <dbReference type="NCBI Taxonomy" id="433720"/>
    <lineage>
        <taxon>Eukaryota</taxon>
        <taxon>Metazoa</taxon>
        <taxon>Spiralia</taxon>
        <taxon>Gnathifera</taxon>
        <taxon>Rotifera</taxon>
        <taxon>Eurotatoria</taxon>
        <taxon>Bdelloidea</taxon>
        <taxon>Adinetida</taxon>
        <taxon>Adinetidae</taxon>
        <taxon>Adineta</taxon>
    </lineage>
</organism>
<dbReference type="Proteomes" id="UP000663845">
    <property type="component" value="Unassembled WGS sequence"/>
</dbReference>
<feature type="transmembrane region" description="Helical" evidence="2">
    <location>
        <begin position="140"/>
        <end position="163"/>
    </location>
</feature>
<evidence type="ECO:0000313" key="3">
    <source>
        <dbReference type="EMBL" id="CAF1206528.1"/>
    </source>
</evidence>
<evidence type="ECO:0000256" key="2">
    <source>
        <dbReference type="SAM" id="Phobius"/>
    </source>
</evidence>
<sequence>MLNQKLLSTEDLSKRNLHSHAHVSVSRVATPARLNYHQPVPHEQKSSTSGKSRTIIHRTIRSSDSTSRSIQNKAINSNVDAYSISTILPARDRQNTVNHSDVNIGSIERVQNVSPSLSYNGCLCNFVQCRCAWALCCPCLFLSLLTAIILSTVIAAVLAGIFIKSKTTTTSTPTTDVTTTTISTTLTTTTETTTTSTACTTPTSTALSYNTNTSVYTLATYNYTASYTGFAVLEFGFRGQTGSDYWYLDDVSLVDTNAFNSEMLINGNFENGTTEGWQLLCSSNCQSAAGAIACNTSCYAGLFCYTDGCKSGFDFLRQEFCTTIGHVYTLSFWIRTDTKPQQYAFVRFF</sequence>
<evidence type="ECO:0000313" key="5">
    <source>
        <dbReference type="Proteomes" id="UP000663845"/>
    </source>
</evidence>
<keyword evidence="2" id="KW-0472">Membrane</keyword>
<dbReference type="Gene3D" id="2.60.120.260">
    <property type="entry name" value="Galactose-binding domain-like"/>
    <property type="match status" value="1"/>
</dbReference>
<name>A0A814WWU0_9BILA</name>
<dbReference type="SUPFAM" id="SSF49785">
    <property type="entry name" value="Galactose-binding domain-like"/>
    <property type="match status" value="1"/>
</dbReference>
<dbReference type="EMBL" id="CAJNOG010000375">
    <property type="protein sequence ID" value="CAF1206528.1"/>
    <property type="molecule type" value="Genomic_DNA"/>
</dbReference>
<comment type="caution">
    <text evidence="3">The sequence shown here is derived from an EMBL/GenBank/DDBJ whole genome shotgun (WGS) entry which is preliminary data.</text>
</comment>
<dbReference type="InterPro" id="IPR008979">
    <property type="entry name" value="Galactose-bd-like_sf"/>
</dbReference>
<feature type="region of interest" description="Disordered" evidence="1">
    <location>
        <begin position="36"/>
        <end position="55"/>
    </location>
</feature>
<dbReference type="EMBL" id="CAJOAZ010001774">
    <property type="protein sequence ID" value="CAF3855534.1"/>
    <property type="molecule type" value="Genomic_DNA"/>
</dbReference>